<dbReference type="InterPro" id="IPR019808">
    <property type="entry name" value="Histidine_triad_CS"/>
</dbReference>
<dbReference type="InterPro" id="IPR036265">
    <property type="entry name" value="HIT-like_sf"/>
</dbReference>
<dbReference type="EMBL" id="JBGMEF010000006">
    <property type="protein sequence ID" value="MFO3666388.1"/>
    <property type="molecule type" value="Genomic_DNA"/>
</dbReference>
<dbReference type="PANTHER" id="PTHR23089">
    <property type="entry name" value="HISTIDINE TRIAD HIT PROTEIN"/>
    <property type="match status" value="1"/>
</dbReference>
<dbReference type="RefSeq" id="WP_106460603.1">
    <property type="nucleotide sequence ID" value="NZ_JBGMEF010000006.1"/>
</dbReference>
<dbReference type="InterPro" id="IPR001310">
    <property type="entry name" value="Histidine_triad_HIT"/>
</dbReference>
<reference evidence="3 4" key="1">
    <citation type="journal article" date="2025" name="Anaerobe">
        <title>Description of Anaerococcus kampingiae sp. nov., Anaerococcus groningensis sp. nov., Anaerococcus martiniensis sp. nov., and Anaerococcus cruorum sp. nov., isolated from human clinical specimens.</title>
        <authorList>
            <person name="Boiten K.E."/>
            <person name="Meijer J."/>
            <person name="van Wezel E.M."/>
            <person name="Veloo A.C.M."/>
        </authorList>
    </citation>
    <scope>NUCLEOTIDE SEQUENCE [LARGE SCALE GENOMIC DNA]</scope>
    <source>
        <strain evidence="3 4">ENR0874</strain>
    </source>
</reference>
<feature type="short sequence motif" description="Histidine triad motif" evidence="1">
    <location>
        <begin position="97"/>
        <end position="101"/>
    </location>
</feature>
<dbReference type="Pfam" id="PF11969">
    <property type="entry name" value="DcpS_C"/>
    <property type="match status" value="1"/>
</dbReference>
<dbReference type="InterPro" id="IPR011146">
    <property type="entry name" value="HIT-like"/>
</dbReference>
<evidence type="ECO:0000313" key="3">
    <source>
        <dbReference type="EMBL" id="MFO3666388.1"/>
    </source>
</evidence>
<comment type="caution">
    <text evidence="3">The sequence shown here is derived from an EMBL/GenBank/DDBJ whole genome shotgun (WGS) entry which is preliminary data.</text>
</comment>
<protein>
    <submittedName>
        <fullName evidence="3">Histidine triad nucleotide-binding protein</fullName>
    </submittedName>
</protein>
<evidence type="ECO:0000259" key="2">
    <source>
        <dbReference type="PROSITE" id="PS51084"/>
    </source>
</evidence>
<dbReference type="SUPFAM" id="SSF54197">
    <property type="entry name" value="HIT-like"/>
    <property type="match status" value="1"/>
</dbReference>
<dbReference type="Proteomes" id="UP001637994">
    <property type="component" value="Unassembled WGS sequence"/>
</dbReference>
<organism evidence="3 4">
    <name type="scientific">Anaerococcus kampingae</name>
    <dbReference type="NCBI Taxonomy" id="3115614"/>
    <lineage>
        <taxon>Bacteria</taxon>
        <taxon>Bacillati</taxon>
        <taxon>Bacillota</taxon>
        <taxon>Tissierellia</taxon>
        <taxon>Tissierellales</taxon>
        <taxon>Peptoniphilaceae</taxon>
        <taxon>Anaerococcus</taxon>
    </lineage>
</organism>
<dbReference type="Gene3D" id="3.30.428.10">
    <property type="entry name" value="HIT-like"/>
    <property type="match status" value="1"/>
</dbReference>
<sequence>MDCVFCKIIDGEIPSKIIYEDEDVIAFDDVDPQAPIHFLVIPKKHIKSLDELSESDSSLIGKIFLTIKMIAREKGIAENGYRVVHNIGEDGGQSVAHMHFHVLGGRSLQWPPG</sequence>
<dbReference type="CDD" id="cd01276">
    <property type="entry name" value="PKCI_related"/>
    <property type="match status" value="1"/>
</dbReference>
<feature type="domain" description="HIT" evidence="2">
    <location>
        <begin position="4"/>
        <end position="113"/>
    </location>
</feature>
<name>A0ABW9MBY7_9FIRM</name>
<dbReference type="PROSITE" id="PS51084">
    <property type="entry name" value="HIT_2"/>
    <property type="match status" value="1"/>
</dbReference>
<dbReference type="PRINTS" id="PR00332">
    <property type="entry name" value="HISTRIAD"/>
</dbReference>
<evidence type="ECO:0000313" key="4">
    <source>
        <dbReference type="Proteomes" id="UP001637994"/>
    </source>
</evidence>
<gene>
    <name evidence="3" type="ORF">ACCQ42_01185</name>
</gene>
<accession>A0ABW9MBY7</accession>
<keyword evidence="4" id="KW-1185">Reference proteome</keyword>
<dbReference type="PROSITE" id="PS00892">
    <property type="entry name" value="HIT_1"/>
    <property type="match status" value="1"/>
</dbReference>
<evidence type="ECO:0000256" key="1">
    <source>
        <dbReference type="PROSITE-ProRule" id="PRU00464"/>
    </source>
</evidence>
<proteinExistence type="predicted"/>